<keyword evidence="1" id="KW-0732">Signal</keyword>
<gene>
    <name evidence="2" type="ORF">BpHYR1_015695</name>
</gene>
<proteinExistence type="predicted"/>
<feature type="signal peptide" evidence="1">
    <location>
        <begin position="1"/>
        <end position="19"/>
    </location>
</feature>
<feature type="chain" id="PRO_5018081101" evidence="1">
    <location>
        <begin position="20"/>
        <end position="84"/>
    </location>
</feature>
<dbReference type="Proteomes" id="UP000276133">
    <property type="component" value="Unassembled WGS sequence"/>
</dbReference>
<evidence type="ECO:0000313" key="2">
    <source>
        <dbReference type="EMBL" id="RNA22343.1"/>
    </source>
</evidence>
<evidence type="ECO:0000256" key="1">
    <source>
        <dbReference type="SAM" id="SignalP"/>
    </source>
</evidence>
<accession>A0A3M7RFI4</accession>
<reference evidence="2 3" key="1">
    <citation type="journal article" date="2018" name="Sci. Rep.">
        <title>Genomic signatures of local adaptation to the degree of environmental predictability in rotifers.</title>
        <authorList>
            <person name="Franch-Gras L."/>
            <person name="Hahn C."/>
            <person name="Garcia-Roger E.M."/>
            <person name="Carmona M.J."/>
            <person name="Serra M."/>
            <person name="Gomez A."/>
        </authorList>
    </citation>
    <scope>NUCLEOTIDE SEQUENCE [LARGE SCALE GENOMIC DNA]</scope>
    <source>
        <strain evidence="2">HYR1</strain>
    </source>
</reference>
<sequence length="84" mass="9562">MFSFVFLIAGFLCIKLDDQKEEPVLADELPVPFDFEDGGDEDANALTPQAKQGLSKEFEDDIKIPDYFIDKPESKVDFNPLEKF</sequence>
<dbReference type="EMBL" id="REGN01003485">
    <property type="protein sequence ID" value="RNA22343.1"/>
    <property type="molecule type" value="Genomic_DNA"/>
</dbReference>
<evidence type="ECO:0000313" key="3">
    <source>
        <dbReference type="Proteomes" id="UP000276133"/>
    </source>
</evidence>
<protein>
    <submittedName>
        <fullName evidence="2">Uncharacterized protein</fullName>
    </submittedName>
</protein>
<comment type="caution">
    <text evidence="2">The sequence shown here is derived from an EMBL/GenBank/DDBJ whole genome shotgun (WGS) entry which is preliminary data.</text>
</comment>
<dbReference type="AlphaFoldDB" id="A0A3M7RFI4"/>
<organism evidence="2 3">
    <name type="scientific">Brachionus plicatilis</name>
    <name type="common">Marine rotifer</name>
    <name type="synonym">Brachionus muelleri</name>
    <dbReference type="NCBI Taxonomy" id="10195"/>
    <lineage>
        <taxon>Eukaryota</taxon>
        <taxon>Metazoa</taxon>
        <taxon>Spiralia</taxon>
        <taxon>Gnathifera</taxon>
        <taxon>Rotifera</taxon>
        <taxon>Eurotatoria</taxon>
        <taxon>Monogononta</taxon>
        <taxon>Pseudotrocha</taxon>
        <taxon>Ploima</taxon>
        <taxon>Brachionidae</taxon>
        <taxon>Brachionus</taxon>
    </lineage>
</organism>
<keyword evidence="3" id="KW-1185">Reference proteome</keyword>
<name>A0A3M7RFI4_BRAPC</name>